<dbReference type="Pfam" id="PF03090">
    <property type="entry name" value="Replicase"/>
    <property type="match status" value="1"/>
</dbReference>
<reference evidence="1" key="2">
    <citation type="journal article" date="2014" name="ISME J.">
        <title>Microbial stratification in low pH oxic and suboxic macroscopic growths along an acid mine drainage.</title>
        <authorList>
            <person name="Mendez-Garcia C."/>
            <person name="Mesa V."/>
            <person name="Sprenger R.R."/>
            <person name="Richter M."/>
            <person name="Diez M.S."/>
            <person name="Solano J."/>
            <person name="Bargiela R."/>
            <person name="Golyshina O.V."/>
            <person name="Manteca A."/>
            <person name="Ramos J.L."/>
            <person name="Gallego J.R."/>
            <person name="Llorente I."/>
            <person name="Martins Dos Santos V.A."/>
            <person name="Jensen O.N."/>
            <person name="Pelaez A.I."/>
            <person name="Sanchez J."/>
            <person name="Ferrer M."/>
        </authorList>
    </citation>
    <scope>NUCLEOTIDE SEQUENCE</scope>
</reference>
<organism evidence="1">
    <name type="scientific">mine drainage metagenome</name>
    <dbReference type="NCBI Taxonomy" id="410659"/>
    <lineage>
        <taxon>unclassified sequences</taxon>
        <taxon>metagenomes</taxon>
        <taxon>ecological metagenomes</taxon>
    </lineage>
</organism>
<dbReference type="AlphaFoldDB" id="T1CPC7"/>
<evidence type="ECO:0000313" key="1">
    <source>
        <dbReference type="EMBL" id="EQD70364.1"/>
    </source>
</evidence>
<dbReference type="InterPro" id="IPR004322">
    <property type="entry name" value="Plasmid_replicase_bac"/>
</dbReference>
<gene>
    <name evidence="1" type="ORF">B1A_06324</name>
</gene>
<reference evidence="1" key="1">
    <citation type="submission" date="2013-08" db="EMBL/GenBank/DDBJ databases">
        <authorList>
            <person name="Mendez C."/>
            <person name="Richter M."/>
            <person name="Ferrer M."/>
            <person name="Sanchez J."/>
        </authorList>
    </citation>
    <scope>NUCLEOTIDE SEQUENCE</scope>
</reference>
<sequence>MDSPLLLDIEQLPRRPYCSDDLTYGLQIRPRETAVKKRLIQINPPGICRFLIFDIDRIGAALAWEDASLPEPTWS</sequence>
<proteinExistence type="predicted"/>
<accession>T1CPC7</accession>
<feature type="non-terminal residue" evidence="1">
    <location>
        <position position="75"/>
    </location>
</feature>
<dbReference type="EMBL" id="AUZX01004602">
    <property type="protein sequence ID" value="EQD70364.1"/>
    <property type="molecule type" value="Genomic_DNA"/>
</dbReference>
<name>T1CPC7_9ZZZZ</name>
<comment type="caution">
    <text evidence="1">The sequence shown here is derived from an EMBL/GenBank/DDBJ whole genome shotgun (WGS) entry which is preliminary data.</text>
</comment>
<protein>
    <submittedName>
        <fullName evidence="1">Replication protein</fullName>
    </submittedName>
</protein>